<evidence type="ECO:0000256" key="6">
    <source>
        <dbReference type="ARBA" id="ARBA00022679"/>
    </source>
</evidence>
<dbReference type="Pfam" id="PF21085">
    <property type="entry name" value="CusS"/>
    <property type="match status" value="1"/>
</dbReference>
<proteinExistence type="predicted"/>
<dbReference type="GO" id="GO:0005524">
    <property type="term" value="F:ATP binding"/>
    <property type="evidence" value="ECO:0007669"/>
    <property type="project" value="UniProtKB-KW"/>
</dbReference>
<dbReference type="GO" id="GO:0005886">
    <property type="term" value="C:plasma membrane"/>
    <property type="evidence" value="ECO:0007669"/>
    <property type="project" value="UniProtKB-SubCell"/>
</dbReference>
<evidence type="ECO:0000256" key="4">
    <source>
        <dbReference type="ARBA" id="ARBA00022519"/>
    </source>
</evidence>
<dbReference type="SUPFAM" id="SSF47384">
    <property type="entry name" value="Homodimeric domain of signal transducing histidine kinase"/>
    <property type="match status" value="1"/>
</dbReference>
<dbReference type="InterPro" id="IPR005467">
    <property type="entry name" value="His_kinase_dom"/>
</dbReference>
<dbReference type="SMART" id="SM00387">
    <property type="entry name" value="HATPase_c"/>
    <property type="match status" value="1"/>
</dbReference>
<name>A0A5M8AZQ8_9BURK</name>
<dbReference type="AlphaFoldDB" id="A0A5M8AZQ8"/>
<evidence type="ECO:0000256" key="2">
    <source>
        <dbReference type="ARBA" id="ARBA00004429"/>
    </source>
</evidence>
<dbReference type="Gene3D" id="1.10.287.130">
    <property type="match status" value="1"/>
</dbReference>
<evidence type="ECO:0000256" key="7">
    <source>
        <dbReference type="ARBA" id="ARBA00022692"/>
    </source>
</evidence>
<dbReference type="Pfam" id="PF02518">
    <property type="entry name" value="HATPase_c"/>
    <property type="match status" value="1"/>
</dbReference>
<dbReference type="FunFam" id="1.10.287.130:FF:000001">
    <property type="entry name" value="Two-component sensor histidine kinase"/>
    <property type="match status" value="1"/>
</dbReference>
<dbReference type="EMBL" id="VWRN01000025">
    <property type="protein sequence ID" value="KAA6127090.1"/>
    <property type="molecule type" value="Genomic_DNA"/>
</dbReference>
<evidence type="ECO:0000256" key="14">
    <source>
        <dbReference type="RuleBase" id="RU364088"/>
    </source>
</evidence>
<dbReference type="CDD" id="cd00082">
    <property type="entry name" value="HisKA"/>
    <property type="match status" value="1"/>
</dbReference>
<evidence type="ECO:0000259" key="16">
    <source>
        <dbReference type="PROSITE" id="PS50885"/>
    </source>
</evidence>
<feature type="domain" description="HAMP" evidence="16">
    <location>
        <begin position="206"/>
        <end position="259"/>
    </location>
</feature>
<dbReference type="Proteomes" id="UP000324324">
    <property type="component" value="Unassembled WGS sequence"/>
</dbReference>
<keyword evidence="11 14" id="KW-1133">Transmembrane helix</keyword>
<comment type="catalytic activity">
    <reaction evidence="1 14">
        <text>ATP + protein L-histidine = ADP + protein N-phospho-L-histidine.</text>
        <dbReference type="EC" id="2.7.13.3"/>
    </reaction>
</comment>
<keyword evidence="8 14" id="KW-0547">Nucleotide-binding</keyword>
<gene>
    <name evidence="17" type="ORF">F1599_08715</name>
</gene>
<dbReference type="GO" id="GO:0000155">
    <property type="term" value="F:phosphorelay sensor kinase activity"/>
    <property type="evidence" value="ECO:0007669"/>
    <property type="project" value="InterPro"/>
</dbReference>
<keyword evidence="7 14" id="KW-0812">Transmembrane</keyword>
<dbReference type="InterPro" id="IPR003661">
    <property type="entry name" value="HisK_dim/P_dom"/>
</dbReference>
<keyword evidence="4 14" id="KW-0997">Cell inner membrane</keyword>
<dbReference type="SMART" id="SM00388">
    <property type="entry name" value="HisKA"/>
    <property type="match status" value="1"/>
</dbReference>
<sequence length="494" mass="53828">MPRLSLTARLTALFSLTSACVLLGLGWLIFWAMDRHFADQDYALLGDNLRMVERIVATGPSDGIAARLADAQKHHGGLLIHVQGKRGEPLFASPGFDFGAALEAAARTDAGARLDADGAAGANAADGADGADGSQGNGLEWRQNGQLYRGMVRTVRDPGTGEPLRMLVGMDTEIHDHFIHAFRQSLVFYIALAALASGVLGWWAARRGLSPLRTMASRAQTVTGSKLYERMPVEAVPVEMADLAANLNAMLARLQDDFRRLSEFSSDLAHELRTPITNLMTQTQVALSQPRDAGNYRDILASNAEELQRLARMVSDMLYLAKMEHGLDLPNTEAIRIADEVRALFDFYEALAEDKAVRLDLRGDGRIQGDRLMLRRALSNLISNALRYTPPGGTIVVEVADAGEHVEVAVENDGAEIDAALLPSIFDRFSRGDKSRTRPESDSVGLGLSITRAIMLAHGGDIAVRSERGKTRFALRFPKRMDDGPRTDRGLTED</sequence>
<evidence type="ECO:0000313" key="18">
    <source>
        <dbReference type="Proteomes" id="UP000324324"/>
    </source>
</evidence>
<keyword evidence="3 14" id="KW-1003">Cell membrane</keyword>
<evidence type="ECO:0000256" key="9">
    <source>
        <dbReference type="ARBA" id="ARBA00022777"/>
    </source>
</evidence>
<accession>A0A5M8AZQ8</accession>
<keyword evidence="18" id="KW-1185">Reference proteome</keyword>
<evidence type="ECO:0000256" key="12">
    <source>
        <dbReference type="ARBA" id="ARBA00023012"/>
    </source>
</evidence>
<feature type="transmembrane region" description="Helical" evidence="14">
    <location>
        <begin position="12"/>
        <end position="32"/>
    </location>
</feature>
<keyword evidence="6 14" id="KW-0808">Transferase</keyword>
<evidence type="ECO:0000256" key="11">
    <source>
        <dbReference type="ARBA" id="ARBA00022989"/>
    </source>
</evidence>
<dbReference type="InterPro" id="IPR003594">
    <property type="entry name" value="HATPase_dom"/>
</dbReference>
<dbReference type="Gene3D" id="6.10.340.10">
    <property type="match status" value="1"/>
</dbReference>
<comment type="caution">
    <text evidence="17">The sequence shown here is derived from an EMBL/GenBank/DDBJ whole genome shotgun (WGS) entry which is preliminary data.</text>
</comment>
<evidence type="ECO:0000256" key="1">
    <source>
        <dbReference type="ARBA" id="ARBA00000085"/>
    </source>
</evidence>
<dbReference type="Pfam" id="PF00512">
    <property type="entry name" value="HisKA"/>
    <property type="match status" value="1"/>
</dbReference>
<keyword evidence="5" id="KW-0597">Phosphoprotein</keyword>
<evidence type="ECO:0000313" key="17">
    <source>
        <dbReference type="EMBL" id="KAA6127090.1"/>
    </source>
</evidence>
<dbReference type="InterPro" id="IPR048590">
    <property type="entry name" value="CusS-like_sensor"/>
</dbReference>
<dbReference type="InterPro" id="IPR036890">
    <property type="entry name" value="HATPase_C_sf"/>
</dbReference>
<dbReference type="PROSITE" id="PS50109">
    <property type="entry name" value="HIS_KIN"/>
    <property type="match status" value="1"/>
</dbReference>
<evidence type="ECO:0000259" key="15">
    <source>
        <dbReference type="PROSITE" id="PS50109"/>
    </source>
</evidence>
<comment type="function">
    <text evidence="14">Member of a two-component regulatory system.</text>
</comment>
<evidence type="ECO:0000256" key="5">
    <source>
        <dbReference type="ARBA" id="ARBA00022553"/>
    </source>
</evidence>
<protein>
    <recommendedName>
        <fullName evidence="14">Sensor protein</fullName>
        <ecNumber evidence="14">2.7.13.3</ecNumber>
    </recommendedName>
</protein>
<dbReference type="InterPro" id="IPR036097">
    <property type="entry name" value="HisK_dim/P_sf"/>
</dbReference>
<evidence type="ECO:0000256" key="13">
    <source>
        <dbReference type="ARBA" id="ARBA00023136"/>
    </source>
</evidence>
<dbReference type="InterPro" id="IPR003660">
    <property type="entry name" value="HAMP_dom"/>
</dbReference>
<evidence type="ECO:0000256" key="8">
    <source>
        <dbReference type="ARBA" id="ARBA00022741"/>
    </source>
</evidence>
<feature type="domain" description="Histidine kinase" evidence="15">
    <location>
        <begin position="267"/>
        <end position="481"/>
    </location>
</feature>
<dbReference type="InterPro" id="IPR050428">
    <property type="entry name" value="TCS_sensor_his_kinase"/>
</dbReference>
<keyword evidence="9 14" id="KW-0418">Kinase</keyword>
<reference evidence="17 18" key="1">
    <citation type="submission" date="2019-09" db="EMBL/GenBank/DDBJ databases">
        <title>Isolation of a novel species in the genus Cupriavidus from patients with sepsis using whole genome sequencing.</title>
        <authorList>
            <person name="Kweon O.J."/>
            <person name="Lee M.-K."/>
        </authorList>
    </citation>
    <scope>NUCLEOTIDE SEQUENCE [LARGE SCALE GENOMIC DNA]</scope>
    <source>
        <strain evidence="17 18">MKL-01</strain>
    </source>
</reference>
<dbReference type="InterPro" id="IPR004358">
    <property type="entry name" value="Sig_transdc_His_kin-like_C"/>
</dbReference>
<dbReference type="PRINTS" id="PR00344">
    <property type="entry name" value="BCTRLSENSOR"/>
</dbReference>
<dbReference type="EC" id="2.7.13.3" evidence="14"/>
<keyword evidence="12 14" id="KW-0902">Two-component regulatory system</keyword>
<dbReference type="FunFam" id="3.30.565.10:FF:000006">
    <property type="entry name" value="Sensor histidine kinase WalK"/>
    <property type="match status" value="1"/>
</dbReference>
<dbReference type="RefSeq" id="WP_150082774.1">
    <property type="nucleotide sequence ID" value="NZ_VWRN01000025.1"/>
</dbReference>
<dbReference type="Gene3D" id="3.30.565.10">
    <property type="entry name" value="Histidine kinase-like ATPase, C-terminal domain"/>
    <property type="match status" value="1"/>
</dbReference>
<comment type="subcellular location">
    <subcellularLocation>
        <location evidence="2">Cell inner membrane</location>
        <topology evidence="2">Multi-pass membrane protein</topology>
    </subcellularLocation>
</comment>
<keyword evidence="13 14" id="KW-0472">Membrane</keyword>
<dbReference type="SUPFAM" id="SSF55874">
    <property type="entry name" value="ATPase domain of HSP90 chaperone/DNA topoisomerase II/histidine kinase"/>
    <property type="match status" value="1"/>
</dbReference>
<keyword evidence="10 14" id="KW-0067">ATP-binding</keyword>
<dbReference type="SMART" id="SM00304">
    <property type="entry name" value="HAMP"/>
    <property type="match status" value="1"/>
</dbReference>
<dbReference type="Pfam" id="PF00672">
    <property type="entry name" value="HAMP"/>
    <property type="match status" value="1"/>
</dbReference>
<feature type="transmembrane region" description="Helical" evidence="14">
    <location>
        <begin position="186"/>
        <end position="205"/>
    </location>
</feature>
<evidence type="ECO:0000256" key="3">
    <source>
        <dbReference type="ARBA" id="ARBA00022475"/>
    </source>
</evidence>
<dbReference type="PANTHER" id="PTHR45436:SF15">
    <property type="entry name" value="SENSOR HISTIDINE KINASE CUSS"/>
    <property type="match status" value="1"/>
</dbReference>
<evidence type="ECO:0000256" key="10">
    <source>
        <dbReference type="ARBA" id="ARBA00022840"/>
    </source>
</evidence>
<dbReference type="PROSITE" id="PS50885">
    <property type="entry name" value="HAMP"/>
    <property type="match status" value="1"/>
</dbReference>
<dbReference type="InterPro" id="IPR006290">
    <property type="entry name" value="CztS_silS_copS"/>
</dbReference>
<dbReference type="PANTHER" id="PTHR45436">
    <property type="entry name" value="SENSOR HISTIDINE KINASE YKOH"/>
    <property type="match status" value="1"/>
</dbReference>
<dbReference type="CDD" id="cd00075">
    <property type="entry name" value="HATPase"/>
    <property type="match status" value="1"/>
</dbReference>
<dbReference type="PROSITE" id="PS51257">
    <property type="entry name" value="PROKAR_LIPOPROTEIN"/>
    <property type="match status" value="1"/>
</dbReference>
<organism evidence="17 18">
    <name type="scientific">Cupriavidus cauae</name>
    <dbReference type="NCBI Taxonomy" id="2608999"/>
    <lineage>
        <taxon>Bacteria</taxon>
        <taxon>Pseudomonadati</taxon>
        <taxon>Pseudomonadota</taxon>
        <taxon>Betaproteobacteria</taxon>
        <taxon>Burkholderiales</taxon>
        <taxon>Burkholderiaceae</taxon>
        <taxon>Cupriavidus</taxon>
    </lineage>
</organism>
<dbReference type="NCBIfam" id="TIGR01386">
    <property type="entry name" value="cztS_silS_copS"/>
    <property type="match status" value="1"/>
</dbReference>